<keyword evidence="6 8" id="KW-0472">Membrane</keyword>
<evidence type="ECO:0000256" key="8">
    <source>
        <dbReference type="SAM" id="Phobius"/>
    </source>
</evidence>
<feature type="transmembrane region" description="Helical" evidence="8">
    <location>
        <begin position="154"/>
        <end position="177"/>
    </location>
</feature>
<comment type="caution">
    <text evidence="10">The sequence shown here is derived from an EMBL/GenBank/DDBJ whole genome shotgun (WGS) entry which is preliminary data.</text>
</comment>
<reference evidence="10 11" key="1">
    <citation type="journal article" date="2016" name="PLoS Pathog.">
        <title>Biosynthesis of antibiotic leucinostatins in bio-control fungus Purpureocillium lilacinum and their inhibition on phytophthora revealed by genome mining.</title>
        <authorList>
            <person name="Wang G."/>
            <person name="Liu Z."/>
            <person name="Lin R."/>
            <person name="Li E."/>
            <person name="Mao Z."/>
            <person name="Ling J."/>
            <person name="Yang Y."/>
            <person name="Yin W.B."/>
            <person name="Xie B."/>
        </authorList>
    </citation>
    <scope>NUCLEOTIDE SEQUENCE [LARGE SCALE GENOMIC DNA]</scope>
    <source>
        <strain evidence="10">170</strain>
    </source>
</reference>
<dbReference type="Pfam" id="PF00083">
    <property type="entry name" value="Sugar_tr"/>
    <property type="match status" value="1"/>
</dbReference>
<dbReference type="SUPFAM" id="SSF103473">
    <property type="entry name" value="MFS general substrate transporter"/>
    <property type="match status" value="1"/>
</dbReference>
<evidence type="ECO:0000256" key="4">
    <source>
        <dbReference type="ARBA" id="ARBA00022692"/>
    </source>
</evidence>
<evidence type="ECO:0000256" key="7">
    <source>
        <dbReference type="RuleBase" id="RU003346"/>
    </source>
</evidence>
<dbReference type="PANTHER" id="PTHR48022:SF83">
    <property type="entry name" value="MAJOR FACILITATOR SUPERFAMILY (MFS) PROFILE DOMAIN-CONTAINING PROTEIN"/>
    <property type="match status" value="1"/>
</dbReference>
<proteinExistence type="inferred from homology"/>
<dbReference type="EMBL" id="LSBJ02000014">
    <property type="protein sequence ID" value="OAQ58727.1"/>
    <property type="molecule type" value="Genomic_DNA"/>
</dbReference>
<evidence type="ECO:0000313" key="11">
    <source>
        <dbReference type="Proteomes" id="UP000078397"/>
    </source>
</evidence>
<feature type="transmembrane region" description="Helical" evidence="8">
    <location>
        <begin position="443"/>
        <end position="465"/>
    </location>
</feature>
<feature type="transmembrane region" description="Helical" evidence="8">
    <location>
        <begin position="406"/>
        <end position="431"/>
    </location>
</feature>
<comment type="similarity">
    <text evidence="2 7">Belongs to the major facilitator superfamily. Sugar transporter (TC 2.A.1.1) family.</text>
</comment>
<feature type="transmembrane region" description="Helical" evidence="8">
    <location>
        <begin position="218"/>
        <end position="241"/>
    </location>
</feature>
<feature type="domain" description="Major facilitator superfamily (MFS) profile" evidence="9">
    <location>
        <begin position="54"/>
        <end position="500"/>
    </location>
</feature>
<dbReference type="PROSITE" id="PS00217">
    <property type="entry name" value="SUGAR_TRANSPORT_2"/>
    <property type="match status" value="1"/>
</dbReference>
<feature type="transmembrane region" description="Helical" evidence="8">
    <location>
        <begin position="98"/>
        <end position="119"/>
    </location>
</feature>
<dbReference type="InterPro" id="IPR005829">
    <property type="entry name" value="Sugar_transporter_CS"/>
</dbReference>
<keyword evidence="5 8" id="KW-1133">Transmembrane helix</keyword>
<feature type="transmembrane region" description="Helical" evidence="8">
    <location>
        <begin position="189"/>
        <end position="212"/>
    </location>
</feature>
<comment type="subcellular location">
    <subcellularLocation>
        <location evidence="1">Membrane</location>
        <topology evidence="1">Multi-pass membrane protein</topology>
    </subcellularLocation>
</comment>
<keyword evidence="11" id="KW-1185">Reference proteome</keyword>
<dbReference type="InterPro" id="IPR036259">
    <property type="entry name" value="MFS_trans_sf"/>
</dbReference>
<dbReference type="InterPro" id="IPR050360">
    <property type="entry name" value="MFS_Sugar_Transporters"/>
</dbReference>
<dbReference type="GO" id="GO:0005351">
    <property type="term" value="F:carbohydrate:proton symporter activity"/>
    <property type="evidence" value="ECO:0007669"/>
    <property type="project" value="TreeGrafter"/>
</dbReference>
<dbReference type="GeneID" id="28853233"/>
<dbReference type="InterPro" id="IPR020846">
    <property type="entry name" value="MFS_dom"/>
</dbReference>
<dbReference type="Gene3D" id="1.20.1250.20">
    <property type="entry name" value="MFS general substrate transporter like domains"/>
    <property type="match status" value="1"/>
</dbReference>
<dbReference type="NCBIfam" id="TIGR00879">
    <property type="entry name" value="SP"/>
    <property type="match status" value="1"/>
</dbReference>
<evidence type="ECO:0000256" key="6">
    <source>
        <dbReference type="ARBA" id="ARBA00023136"/>
    </source>
</evidence>
<dbReference type="RefSeq" id="XP_018136846.1">
    <property type="nucleotide sequence ID" value="XM_018289239.1"/>
</dbReference>
<organism evidence="10 11">
    <name type="scientific">Pochonia chlamydosporia 170</name>
    <dbReference type="NCBI Taxonomy" id="1380566"/>
    <lineage>
        <taxon>Eukaryota</taxon>
        <taxon>Fungi</taxon>
        <taxon>Dikarya</taxon>
        <taxon>Ascomycota</taxon>
        <taxon>Pezizomycotina</taxon>
        <taxon>Sordariomycetes</taxon>
        <taxon>Hypocreomycetidae</taxon>
        <taxon>Hypocreales</taxon>
        <taxon>Clavicipitaceae</taxon>
        <taxon>Pochonia</taxon>
    </lineage>
</organism>
<protein>
    <submittedName>
        <fullName evidence="10">MFS general substrate transporter</fullName>
    </submittedName>
</protein>
<keyword evidence="3 7" id="KW-0813">Transport</keyword>
<dbReference type="AlphaFoldDB" id="A0A179EZU6"/>
<dbReference type="OrthoDB" id="6612291at2759"/>
<dbReference type="PROSITE" id="PS50850">
    <property type="entry name" value="MFS"/>
    <property type="match status" value="1"/>
</dbReference>
<gene>
    <name evidence="10" type="ORF">VFPPC_10952</name>
</gene>
<feature type="transmembrane region" description="Helical" evidence="8">
    <location>
        <begin position="131"/>
        <end position="148"/>
    </location>
</feature>
<sequence>MDRSDSVTAGSVHDPAAEKSNVLVVSDATRAITGKEHKLGVWEAIKTYPKVVIFCMLVSLPLVGIQYDQTVMGAYYALPAFQQRYGRYVGGKWVIEAQWQAAISMAGYMGQVLGALSVAAYPLDRWGPRRTLTAAVIGVTGCIFIQFFSNSIEVLYVGELLQGLISGSFIVICVSYASELAPLPLRGILSSYCNLAAVVGQFVGTGVTFAFQGRLDQWAYRVPFAIQWSWCLIFLVFIWFAPESPYWLVRQDRDEEALAVLKRLSSRENNEQDAQERLALIREVNGMEKELAKSASFLECFRGANLRRTEICIVAYTIQIWGGGAFQGYSTLFFELAGLPSKNAFALSLGTKAFAFTGTIVSWFIITRFGRRTLYCYGESILTVFLFIIAILDVMPNYSSHAGLQYGQAVLLMLFCFVYDCSIGPVEYVLLGEISSTRLRGKTIAVALATKAIFGIVNSEAMPYMMNSDHANWRGKAGFLFGGLNMIFTLWAYLRIPETKGRTFEEIDLLFERGVKAKDFSKYVSM</sequence>
<evidence type="ECO:0000256" key="1">
    <source>
        <dbReference type="ARBA" id="ARBA00004141"/>
    </source>
</evidence>
<evidence type="ECO:0000256" key="3">
    <source>
        <dbReference type="ARBA" id="ARBA00022448"/>
    </source>
</evidence>
<feature type="transmembrane region" description="Helical" evidence="8">
    <location>
        <begin position="344"/>
        <end position="367"/>
    </location>
</feature>
<feature type="transmembrane region" description="Helical" evidence="8">
    <location>
        <begin position="477"/>
        <end position="494"/>
    </location>
</feature>
<feature type="transmembrane region" description="Helical" evidence="8">
    <location>
        <begin position="374"/>
        <end position="394"/>
    </location>
</feature>
<evidence type="ECO:0000313" key="10">
    <source>
        <dbReference type="EMBL" id="OAQ58727.1"/>
    </source>
</evidence>
<feature type="transmembrane region" description="Helical" evidence="8">
    <location>
        <begin position="51"/>
        <end position="78"/>
    </location>
</feature>
<dbReference type="FunFam" id="1.20.1250.20:FF:000078">
    <property type="entry name" value="MFS maltose transporter, putative"/>
    <property type="match status" value="1"/>
</dbReference>
<dbReference type="KEGG" id="pchm:VFPPC_10952"/>
<dbReference type="PANTHER" id="PTHR48022">
    <property type="entry name" value="PLASTIDIC GLUCOSE TRANSPORTER 4"/>
    <property type="match status" value="1"/>
</dbReference>
<accession>A0A179EZU6</accession>
<dbReference type="InterPro" id="IPR003663">
    <property type="entry name" value="Sugar/inositol_transpt"/>
</dbReference>
<dbReference type="GO" id="GO:0016020">
    <property type="term" value="C:membrane"/>
    <property type="evidence" value="ECO:0007669"/>
    <property type="project" value="UniProtKB-SubCell"/>
</dbReference>
<name>A0A179EZU6_METCM</name>
<evidence type="ECO:0000259" key="9">
    <source>
        <dbReference type="PROSITE" id="PS50850"/>
    </source>
</evidence>
<dbReference type="InterPro" id="IPR005828">
    <property type="entry name" value="MFS_sugar_transport-like"/>
</dbReference>
<dbReference type="Proteomes" id="UP000078397">
    <property type="component" value="Unassembled WGS sequence"/>
</dbReference>
<evidence type="ECO:0000256" key="5">
    <source>
        <dbReference type="ARBA" id="ARBA00022989"/>
    </source>
</evidence>
<feature type="transmembrane region" description="Helical" evidence="8">
    <location>
        <begin position="311"/>
        <end position="332"/>
    </location>
</feature>
<keyword evidence="4 8" id="KW-0812">Transmembrane</keyword>
<evidence type="ECO:0000256" key="2">
    <source>
        <dbReference type="ARBA" id="ARBA00010992"/>
    </source>
</evidence>